<dbReference type="AlphaFoldDB" id="A0A5C5WX71"/>
<feature type="domain" description="Periplasmic binding protein" evidence="4">
    <location>
        <begin position="54"/>
        <end position="308"/>
    </location>
</feature>
<dbReference type="PANTHER" id="PTHR46847">
    <property type="entry name" value="D-ALLOSE-BINDING PERIPLASMIC PROTEIN-RELATED"/>
    <property type="match status" value="1"/>
</dbReference>
<sequence length="339" mass="36554">MNPIEVMNRINRRLAIKLVCTLAIVLTGCGITGCSKQASTSKSTDQDTTAVKKVAVIVSTLNNPWFVVLAESAKENAEALGYDTVIFDSQNDPSKETAHFDNVIASGYSAVLFNPTDADGSIANVRRAKEGGVPVFCMDREINTTDAAVSQILSDNFSGCVEIGRHFVKTVGEEGTYVELLGLVGDNNTRSRSDGFHSVVDRYPGLKMVAQQSADFDRAKALEVMETILQANPDIDAVFCGNDAMAMGAYQALLASGKDQQVKIYGFDGADDVVNMIKEGKIVATGMQFPKLMAKAAAEYADKYLKGDHELPQKVPVSVELVHQGNVDKFGDHGQRDSE</sequence>
<dbReference type="CDD" id="cd19967">
    <property type="entry name" value="PBP1_TmRBP-like"/>
    <property type="match status" value="1"/>
</dbReference>
<evidence type="ECO:0000256" key="2">
    <source>
        <dbReference type="ARBA" id="ARBA00007639"/>
    </source>
</evidence>
<dbReference type="GO" id="GO:0030246">
    <property type="term" value="F:carbohydrate binding"/>
    <property type="evidence" value="ECO:0007669"/>
    <property type="project" value="UniProtKB-ARBA"/>
</dbReference>
<gene>
    <name evidence="5" type="primary">rbsB_3</name>
    <name evidence="5" type="ORF">Pla22_25030</name>
</gene>
<comment type="subcellular location">
    <subcellularLocation>
        <location evidence="1">Cell envelope</location>
    </subcellularLocation>
</comment>
<comment type="similarity">
    <text evidence="2">Belongs to the bacterial solute-binding protein 2 family.</text>
</comment>
<evidence type="ECO:0000259" key="4">
    <source>
        <dbReference type="Pfam" id="PF13407"/>
    </source>
</evidence>
<dbReference type="Pfam" id="PF13407">
    <property type="entry name" value="Peripla_BP_4"/>
    <property type="match status" value="1"/>
</dbReference>
<protein>
    <submittedName>
        <fullName evidence="5">D-ribose-binding periplasmic protein</fullName>
    </submittedName>
</protein>
<dbReference type="Proteomes" id="UP000316598">
    <property type="component" value="Unassembled WGS sequence"/>
</dbReference>
<dbReference type="Gene3D" id="3.40.50.2300">
    <property type="match status" value="2"/>
</dbReference>
<reference evidence="5 6" key="1">
    <citation type="submission" date="2019-02" db="EMBL/GenBank/DDBJ databases">
        <title>Deep-cultivation of Planctomycetes and their phenomic and genomic characterization uncovers novel biology.</title>
        <authorList>
            <person name="Wiegand S."/>
            <person name="Jogler M."/>
            <person name="Boedeker C."/>
            <person name="Pinto D."/>
            <person name="Vollmers J."/>
            <person name="Rivas-Marin E."/>
            <person name="Kohn T."/>
            <person name="Peeters S.H."/>
            <person name="Heuer A."/>
            <person name="Rast P."/>
            <person name="Oberbeckmann S."/>
            <person name="Bunk B."/>
            <person name="Jeske O."/>
            <person name="Meyerdierks A."/>
            <person name="Storesund J.E."/>
            <person name="Kallscheuer N."/>
            <person name="Luecker S."/>
            <person name="Lage O.M."/>
            <person name="Pohl T."/>
            <person name="Merkel B.J."/>
            <person name="Hornburger P."/>
            <person name="Mueller R.-W."/>
            <person name="Bruemmer F."/>
            <person name="Labrenz M."/>
            <person name="Spormann A.M."/>
            <person name="Op Den Camp H."/>
            <person name="Overmann J."/>
            <person name="Amann R."/>
            <person name="Jetten M.S.M."/>
            <person name="Mascher T."/>
            <person name="Medema M.H."/>
            <person name="Devos D.P."/>
            <person name="Kaster A.-K."/>
            <person name="Ovreas L."/>
            <person name="Rohde M."/>
            <person name="Galperin M.Y."/>
            <person name="Jogler C."/>
        </authorList>
    </citation>
    <scope>NUCLEOTIDE SEQUENCE [LARGE SCALE GENOMIC DNA]</scope>
    <source>
        <strain evidence="5 6">Pla22</strain>
    </source>
</reference>
<dbReference type="SUPFAM" id="SSF53822">
    <property type="entry name" value="Periplasmic binding protein-like I"/>
    <property type="match status" value="1"/>
</dbReference>
<name>A0A5C5WX71_9BACT</name>
<comment type="caution">
    <text evidence="5">The sequence shown here is derived from an EMBL/GenBank/DDBJ whole genome shotgun (WGS) entry which is preliminary data.</text>
</comment>
<evidence type="ECO:0000256" key="1">
    <source>
        <dbReference type="ARBA" id="ARBA00004196"/>
    </source>
</evidence>
<dbReference type="InterPro" id="IPR028082">
    <property type="entry name" value="Peripla_BP_I"/>
</dbReference>
<evidence type="ECO:0000256" key="3">
    <source>
        <dbReference type="ARBA" id="ARBA00022729"/>
    </source>
</evidence>
<evidence type="ECO:0000313" key="6">
    <source>
        <dbReference type="Proteomes" id="UP000316598"/>
    </source>
</evidence>
<dbReference type="InterPro" id="IPR025997">
    <property type="entry name" value="SBP_2_dom"/>
</dbReference>
<evidence type="ECO:0000313" key="5">
    <source>
        <dbReference type="EMBL" id="TWT54849.1"/>
    </source>
</evidence>
<keyword evidence="6" id="KW-1185">Reference proteome</keyword>
<accession>A0A5C5WX71</accession>
<keyword evidence="3" id="KW-0732">Signal</keyword>
<dbReference type="GO" id="GO:0030313">
    <property type="term" value="C:cell envelope"/>
    <property type="evidence" value="ECO:0007669"/>
    <property type="project" value="UniProtKB-SubCell"/>
</dbReference>
<dbReference type="EMBL" id="SJPI01000001">
    <property type="protein sequence ID" value="TWT54849.1"/>
    <property type="molecule type" value="Genomic_DNA"/>
</dbReference>
<dbReference type="PANTHER" id="PTHR46847:SF1">
    <property type="entry name" value="D-ALLOSE-BINDING PERIPLASMIC PROTEIN-RELATED"/>
    <property type="match status" value="1"/>
</dbReference>
<proteinExistence type="inferred from homology"/>
<organism evidence="5 6">
    <name type="scientific">Rubripirellula amarantea</name>
    <dbReference type="NCBI Taxonomy" id="2527999"/>
    <lineage>
        <taxon>Bacteria</taxon>
        <taxon>Pseudomonadati</taxon>
        <taxon>Planctomycetota</taxon>
        <taxon>Planctomycetia</taxon>
        <taxon>Pirellulales</taxon>
        <taxon>Pirellulaceae</taxon>
        <taxon>Rubripirellula</taxon>
    </lineage>
</organism>